<evidence type="ECO:0000313" key="3">
    <source>
        <dbReference type="Proteomes" id="UP001359781"/>
    </source>
</evidence>
<keyword evidence="3" id="KW-1185">Reference proteome</keyword>
<dbReference type="SUPFAM" id="SSF46785">
    <property type="entry name" value="Winged helix' DNA-binding domain"/>
    <property type="match status" value="1"/>
</dbReference>
<dbReference type="InterPro" id="IPR005471">
    <property type="entry name" value="Tscrpt_reg_IclR_N"/>
</dbReference>
<accession>A0ABU8NZM7</accession>
<dbReference type="InterPro" id="IPR036390">
    <property type="entry name" value="WH_DNA-bd_sf"/>
</dbReference>
<proteinExistence type="predicted"/>
<feature type="domain" description="HTH iclR-type" evidence="1">
    <location>
        <begin position="28"/>
        <end position="72"/>
    </location>
</feature>
<protein>
    <submittedName>
        <fullName evidence="2">Helix-turn-helix domain-containing protein</fullName>
    </submittedName>
</protein>
<dbReference type="Gene3D" id="1.10.10.10">
    <property type="entry name" value="Winged helix-like DNA-binding domain superfamily/Winged helix DNA-binding domain"/>
    <property type="match status" value="1"/>
</dbReference>
<name>A0ABU8NZM7_9CORY</name>
<dbReference type="InterPro" id="IPR036388">
    <property type="entry name" value="WH-like_DNA-bd_sf"/>
</dbReference>
<comment type="caution">
    <text evidence="2">The sequence shown here is derived from an EMBL/GenBank/DDBJ whole genome shotgun (WGS) entry which is preliminary data.</text>
</comment>
<dbReference type="Proteomes" id="UP001359781">
    <property type="component" value="Unassembled WGS sequence"/>
</dbReference>
<evidence type="ECO:0000313" key="2">
    <source>
        <dbReference type="EMBL" id="MEJ4099830.1"/>
    </source>
</evidence>
<reference evidence="2 3" key="1">
    <citation type="submission" date="2024-02" db="EMBL/GenBank/DDBJ databases">
        <title>Whole genome sequencing and characterization of Corynebacterium isolated from the ocular surface of dry eye disease sufferers.</title>
        <authorList>
            <person name="Naqvi M."/>
        </authorList>
    </citation>
    <scope>NUCLEOTIDE SEQUENCE [LARGE SCALE GENOMIC DNA]</scope>
    <source>
        <strain evidence="2 3">PCRF</strain>
    </source>
</reference>
<sequence>MPQAPQRAPRAVTDLFPESLALSPKQNAVLGVLREFPHGASATQLSERLGMHANTVRGHLEELIAQQAVSQRAAPAQGRGRPTLIYQARVPDTRAVAEEYIDLITHLAKVIDVEQAKEVGRLWARSKGTGTVDELMEKLRTLGFDPRLREDRTAIDLRACPFIHNQNPPHPSVCGLHEGFFQEYLDAPEGIRFLPLRNNCTCTIVLSTDHDAAASPEEFSEPA</sequence>
<dbReference type="Pfam" id="PF09339">
    <property type="entry name" value="HTH_IclR"/>
    <property type="match status" value="1"/>
</dbReference>
<evidence type="ECO:0000259" key="1">
    <source>
        <dbReference type="Pfam" id="PF09339"/>
    </source>
</evidence>
<organism evidence="2 3">
    <name type="scientific">Corynebacterium mastitidis</name>
    <dbReference type="NCBI Taxonomy" id="161890"/>
    <lineage>
        <taxon>Bacteria</taxon>
        <taxon>Bacillati</taxon>
        <taxon>Actinomycetota</taxon>
        <taxon>Actinomycetes</taxon>
        <taxon>Mycobacteriales</taxon>
        <taxon>Corynebacteriaceae</taxon>
        <taxon>Corynebacterium</taxon>
    </lineage>
</organism>
<dbReference type="RefSeq" id="WP_337890121.1">
    <property type="nucleotide sequence ID" value="NZ_JBAHVI010000005.1"/>
</dbReference>
<dbReference type="EMBL" id="JBAHVJ010000005">
    <property type="protein sequence ID" value="MEJ4099830.1"/>
    <property type="molecule type" value="Genomic_DNA"/>
</dbReference>
<gene>
    <name evidence="2" type="ORF">V5S96_05575</name>
</gene>